<proteinExistence type="predicted"/>
<feature type="non-terminal residue" evidence="1">
    <location>
        <position position="1"/>
    </location>
</feature>
<accession>A0A382XPD1</accession>
<sequence length="56" mass="6641">AWLSKKHGRRVRLPKEMINRAILVLWFRASLLNTSRMMDQTNSDDDLPFFSDEGLY</sequence>
<gene>
    <name evidence="1" type="ORF">METZ01_LOCUS425012</name>
</gene>
<evidence type="ECO:0000313" key="1">
    <source>
        <dbReference type="EMBL" id="SVD72158.1"/>
    </source>
</evidence>
<protein>
    <submittedName>
        <fullName evidence="1">Uncharacterized protein</fullName>
    </submittedName>
</protein>
<dbReference type="AlphaFoldDB" id="A0A382XPD1"/>
<organism evidence="1">
    <name type="scientific">marine metagenome</name>
    <dbReference type="NCBI Taxonomy" id="408172"/>
    <lineage>
        <taxon>unclassified sequences</taxon>
        <taxon>metagenomes</taxon>
        <taxon>ecological metagenomes</taxon>
    </lineage>
</organism>
<dbReference type="EMBL" id="UINC01168889">
    <property type="protein sequence ID" value="SVD72158.1"/>
    <property type="molecule type" value="Genomic_DNA"/>
</dbReference>
<name>A0A382XPD1_9ZZZZ</name>
<reference evidence="1" key="1">
    <citation type="submission" date="2018-05" db="EMBL/GenBank/DDBJ databases">
        <authorList>
            <person name="Lanie J.A."/>
            <person name="Ng W.-L."/>
            <person name="Kazmierczak K.M."/>
            <person name="Andrzejewski T.M."/>
            <person name="Davidsen T.M."/>
            <person name="Wayne K.J."/>
            <person name="Tettelin H."/>
            <person name="Glass J.I."/>
            <person name="Rusch D."/>
            <person name="Podicherti R."/>
            <person name="Tsui H.-C.T."/>
            <person name="Winkler M.E."/>
        </authorList>
    </citation>
    <scope>NUCLEOTIDE SEQUENCE</scope>
</reference>